<evidence type="ECO:0000256" key="1">
    <source>
        <dbReference type="SAM" id="MobiDB-lite"/>
    </source>
</evidence>
<dbReference type="EMBL" id="LVLJ01004028">
    <property type="protein sequence ID" value="OAE18550.1"/>
    <property type="molecule type" value="Genomic_DNA"/>
</dbReference>
<feature type="region of interest" description="Disordered" evidence="1">
    <location>
        <begin position="27"/>
        <end position="124"/>
    </location>
</feature>
<feature type="compositionally biased region" description="Basic residues" evidence="1">
    <location>
        <begin position="107"/>
        <end position="118"/>
    </location>
</feature>
<accession>A0A176VCH5</accession>
<dbReference type="AlphaFoldDB" id="A0A176VCH5"/>
<keyword evidence="3" id="KW-1185">Reference proteome</keyword>
<proteinExistence type="predicted"/>
<sequence length="214" mass="23255">MAWHGMAWHAMPQTVSDPSLRRRLFPRLHARSPEAEEEDRLFIPSRERARTPVAQAKAKPSQAKARKESGERPQHAHDRKGKQSKGKEGEPKQSKGAERKGKESKGTRGRHGGGKVKRKEGQGGRWRLEAAPAAVAHPSVCCLPACLLAVLRCCLDWPGLRLSCDLFVGLLLVGFFCFPPPHTTLHYTTAAAGAAATTTTPPAPAPPPDSSLRT</sequence>
<feature type="compositionally biased region" description="Basic and acidic residues" evidence="1">
    <location>
        <begin position="65"/>
        <end position="76"/>
    </location>
</feature>
<evidence type="ECO:0000313" key="3">
    <source>
        <dbReference type="Proteomes" id="UP000077202"/>
    </source>
</evidence>
<reference evidence="2" key="1">
    <citation type="submission" date="2016-03" db="EMBL/GenBank/DDBJ databases">
        <title>Mechanisms controlling the formation of the plant cell surface in tip-growing cells are functionally conserved among land plants.</title>
        <authorList>
            <person name="Honkanen S."/>
            <person name="Jones V.A."/>
            <person name="Morieri G."/>
            <person name="Champion C."/>
            <person name="Hetherington A.J."/>
            <person name="Kelly S."/>
            <person name="Saint-Marcoux D."/>
            <person name="Proust H."/>
            <person name="Prescott H."/>
            <person name="Dolan L."/>
        </authorList>
    </citation>
    <scope>NUCLEOTIDE SEQUENCE [LARGE SCALE GENOMIC DNA]</scope>
    <source>
        <tissue evidence="2">Whole gametophyte</tissue>
    </source>
</reference>
<evidence type="ECO:0000313" key="2">
    <source>
        <dbReference type="EMBL" id="OAE18550.1"/>
    </source>
</evidence>
<gene>
    <name evidence="2" type="ORF">AXG93_1923s1060</name>
</gene>
<protein>
    <submittedName>
        <fullName evidence="2">Uncharacterized protein</fullName>
    </submittedName>
</protein>
<name>A0A176VCH5_MARPO</name>
<feature type="compositionally biased region" description="Basic and acidic residues" evidence="1">
    <location>
        <begin position="85"/>
        <end position="106"/>
    </location>
</feature>
<dbReference type="Proteomes" id="UP000077202">
    <property type="component" value="Unassembled WGS sequence"/>
</dbReference>
<organism evidence="2 3">
    <name type="scientific">Marchantia polymorpha subsp. ruderalis</name>
    <dbReference type="NCBI Taxonomy" id="1480154"/>
    <lineage>
        <taxon>Eukaryota</taxon>
        <taxon>Viridiplantae</taxon>
        <taxon>Streptophyta</taxon>
        <taxon>Embryophyta</taxon>
        <taxon>Marchantiophyta</taxon>
        <taxon>Marchantiopsida</taxon>
        <taxon>Marchantiidae</taxon>
        <taxon>Marchantiales</taxon>
        <taxon>Marchantiaceae</taxon>
        <taxon>Marchantia</taxon>
    </lineage>
</organism>
<feature type="compositionally biased region" description="Low complexity" evidence="1">
    <location>
        <begin position="54"/>
        <end position="63"/>
    </location>
</feature>
<comment type="caution">
    <text evidence="2">The sequence shown here is derived from an EMBL/GenBank/DDBJ whole genome shotgun (WGS) entry which is preliminary data.</text>
</comment>